<dbReference type="OrthoDB" id="3266461at2759"/>
<proteinExistence type="predicted"/>
<sequence length="568" mass="63276">MPRVTSLSAALLLGASQAISSADHAAYVPPKLVHCECRLENMEAQYLEDAEAAGIDVTSSFEGREGTSIDAFHFRHLQLAVEAQPLTPDQEQTSHSQEPCASNAPPKPKRQKIFQHPYGSGEAWSKLKPSQSSIRQPHDLSELPSPLVPVLTPPTAGSKSQMKKAKTGKKSRRGKKASRPRGGVVFREAGRDPVLSDALRLRRKLVLGGDLFGTQSFSILEDAPHVSTGWHGLNPRPSARREILALHRRPEEMRKVLETFRPVPADLSRSTILLDKGNSIFFFRTKQFDWFRQGGQAFHDSVMLLLRDILNSPKEKARFRENDRGPHLPFIIGHHRQYVLKPSLTEWHEKNKEAVEVFMATPIVQTIINRASSLVKIMFPGVAERVETSAAWHEKNHGIKPLFGVFWNLCINALFPGQNRVHCLPHTDFKNIVGVCLLAIYLAPGKVFNHKKRSWLVLWEAGVIVELPPWTFTAYPSALLYHFNVDITDFKFVTTEGDSPTLENSTPIEPGDEQVSVEVRQGVESGGLWAPLDAVNIPAIQHKSPTAFETPPSLLVVLLSSNNMHCAV</sequence>
<evidence type="ECO:0000313" key="3">
    <source>
        <dbReference type="EMBL" id="KJA23247.1"/>
    </source>
</evidence>
<feature type="compositionally biased region" description="Basic residues" evidence="1">
    <location>
        <begin position="161"/>
        <end position="179"/>
    </location>
</feature>
<accession>A0A0D2L7W2</accession>
<feature type="chain" id="PRO_5002263585" evidence="2">
    <location>
        <begin position="19"/>
        <end position="568"/>
    </location>
</feature>
<reference evidence="4" key="1">
    <citation type="submission" date="2014-04" db="EMBL/GenBank/DDBJ databases">
        <title>Evolutionary Origins and Diversification of the Mycorrhizal Mutualists.</title>
        <authorList>
            <consortium name="DOE Joint Genome Institute"/>
            <consortium name="Mycorrhizal Genomics Consortium"/>
            <person name="Kohler A."/>
            <person name="Kuo A."/>
            <person name="Nagy L.G."/>
            <person name="Floudas D."/>
            <person name="Copeland A."/>
            <person name="Barry K.W."/>
            <person name="Cichocki N."/>
            <person name="Veneault-Fourrey C."/>
            <person name="LaButti K."/>
            <person name="Lindquist E.A."/>
            <person name="Lipzen A."/>
            <person name="Lundell T."/>
            <person name="Morin E."/>
            <person name="Murat C."/>
            <person name="Riley R."/>
            <person name="Ohm R."/>
            <person name="Sun H."/>
            <person name="Tunlid A."/>
            <person name="Henrissat B."/>
            <person name="Grigoriev I.V."/>
            <person name="Hibbett D.S."/>
            <person name="Martin F."/>
        </authorList>
    </citation>
    <scope>NUCLEOTIDE SEQUENCE [LARGE SCALE GENOMIC DNA]</scope>
    <source>
        <strain evidence="4">FD-334 SS-4</strain>
    </source>
</reference>
<protein>
    <submittedName>
        <fullName evidence="3">Uncharacterized protein</fullName>
    </submittedName>
</protein>
<dbReference type="AlphaFoldDB" id="A0A0D2L7W2"/>
<dbReference type="EMBL" id="KN817544">
    <property type="protein sequence ID" value="KJA23247.1"/>
    <property type="molecule type" value="Genomic_DNA"/>
</dbReference>
<gene>
    <name evidence="3" type="ORF">HYPSUDRAFT_201543</name>
</gene>
<keyword evidence="4" id="KW-1185">Reference proteome</keyword>
<evidence type="ECO:0000313" key="4">
    <source>
        <dbReference type="Proteomes" id="UP000054270"/>
    </source>
</evidence>
<dbReference type="STRING" id="945553.A0A0D2L7W2"/>
<evidence type="ECO:0000256" key="1">
    <source>
        <dbReference type="SAM" id="MobiDB-lite"/>
    </source>
</evidence>
<evidence type="ECO:0000256" key="2">
    <source>
        <dbReference type="SAM" id="SignalP"/>
    </source>
</evidence>
<feature type="compositionally biased region" description="Polar residues" evidence="1">
    <location>
        <begin position="87"/>
        <end position="100"/>
    </location>
</feature>
<feature type="signal peptide" evidence="2">
    <location>
        <begin position="1"/>
        <end position="18"/>
    </location>
</feature>
<feature type="compositionally biased region" description="Low complexity" evidence="1">
    <location>
        <begin position="142"/>
        <end position="155"/>
    </location>
</feature>
<name>A0A0D2L7W2_HYPSF</name>
<keyword evidence="2" id="KW-0732">Signal</keyword>
<feature type="region of interest" description="Disordered" evidence="1">
    <location>
        <begin position="86"/>
        <end position="183"/>
    </location>
</feature>
<organism evidence="3 4">
    <name type="scientific">Hypholoma sublateritium (strain FD-334 SS-4)</name>
    <dbReference type="NCBI Taxonomy" id="945553"/>
    <lineage>
        <taxon>Eukaryota</taxon>
        <taxon>Fungi</taxon>
        <taxon>Dikarya</taxon>
        <taxon>Basidiomycota</taxon>
        <taxon>Agaricomycotina</taxon>
        <taxon>Agaricomycetes</taxon>
        <taxon>Agaricomycetidae</taxon>
        <taxon>Agaricales</taxon>
        <taxon>Agaricineae</taxon>
        <taxon>Strophariaceae</taxon>
        <taxon>Hypholoma</taxon>
    </lineage>
</organism>
<dbReference type="Proteomes" id="UP000054270">
    <property type="component" value="Unassembled WGS sequence"/>
</dbReference>